<dbReference type="Proteomes" id="UP000054565">
    <property type="component" value="Unassembled WGS sequence"/>
</dbReference>
<name>A0A0J6Y471_COCIT</name>
<gene>
    <name evidence="1" type="ORF">CIRG_10328</name>
</gene>
<evidence type="ECO:0000313" key="2">
    <source>
        <dbReference type="Proteomes" id="UP000054565"/>
    </source>
</evidence>
<dbReference type="AlphaFoldDB" id="A0A0J6Y471"/>
<dbReference type="EMBL" id="DS028104">
    <property type="protein sequence ID" value="KMP02505.1"/>
    <property type="molecule type" value="Genomic_DNA"/>
</dbReference>
<sequence length="108" mass="12191">MAIFCGAALNFRPGREHCKGKLQASKDFSVMHLAFLLAPSIPPLRDNLSLRTVRMMHQFQSPFDHIVPVHELILPPILPIPGYLVPTMSWSEPKSAATNLFYSTEYKL</sequence>
<organism evidence="1 2">
    <name type="scientific">Coccidioides immitis RMSCC 2394</name>
    <dbReference type="NCBI Taxonomy" id="404692"/>
    <lineage>
        <taxon>Eukaryota</taxon>
        <taxon>Fungi</taxon>
        <taxon>Dikarya</taxon>
        <taxon>Ascomycota</taxon>
        <taxon>Pezizomycotina</taxon>
        <taxon>Eurotiomycetes</taxon>
        <taxon>Eurotiomycetidae</taxon>
        <taxon>Onygenales</taxon>
        <taxon>Onygenaceae</taxon>
        <taxon>Coccidioides</taxon>
    </lineage>
</organism>
<evidence type="ECO:0000313" key="1">
    <source>
        <dbReference type="EMBL" id="KMP02505.1"/>
    </source>
</evidence>
<accession>A0A0J6Y471</accession>
<reference evidence="2" key="1">
    <citation type="journal article" date="2010" name="Genome Res.">
        <title>Population genomic sequencing of Coccidioides fungi reveals recent hybridization and transposon control.</title>
        <authorList>
            <person name="Neafsey D.E."/>
            <person name="Barker B.M."/>
            <person name="Sharpton T.J."/>
            <person name="Stajich J.E."/>
            <person name="Park D.J."/>
            <person name="Whiston E."/>
            <person name="Hung C.-Y."/>
            <person name="McMahan C."/>
            <person name="White J."/>
            <person name="Sykes S."/>
            <person name="Heiman D."/>
            <person name="Young S."/>
            <person name="Zeng Q."/>
            <person name="Abouelleil A."/>
            <person name="Aftuck L."/>
            <person name="Bessette D."/>
            <person name="Brown A."/>
            <person name="FitzGerald M."/>
            <person name="Lui A."/>
            <person name="Macdonald J.P."/>
            <person name="Priest M."/>
            <person name="Orbach M.J."/>
            <person name="Galgiani J.N."/>
            <person name="Kirkland T.N."/>
            <person name="Cole G.T."/>
            <person name="Birren B.W."/>
            <person name="Henn M.R."/>
            <person name="Taylor J.W."/>
            <person name="Rounsley S.D."/>
        </authorList>
    </citation>
    <scope>NUCLEOTIDE SEQUENCE [LARGE SCALE GENOMIC DNA]</scope>
    <source>
        <strain evidence="2">RMSCC 2394</strain>
    </source>
</reference>
<protein>
    <submittedName>
        <fullName evidence="1">Uncharacterized protein</fullName>
    </submittedName>
</protein>
<proteinExistence type="predicted"/>